<evidence type="ECO:0000313" key="2">
    <source>
        <dbReference type="Proteomes" id="UP001054945"/>
    </source>
</evidence>
<organism evidence="1 2">
    <name type="scientific">Caerostris extrusa</name>
    <name type="common">Bark spider</name>
    <name type="synonym">Caerostris bankana</name>
    <dbReference type="NCBI Taxonomy" id="172846"/>
    <lineage>
        <taxon>Eukaryota</taxon>
        <taxon>Metazoa</taxon>
        <taxon>Ecdysozoa</taxon>
        <taxon>Arthropoda</taxon>
        <taxon>Chelicerata</taxon>
        <taxon>Arachnida</taxon>
        <taxon>Araneae</taxon>
        <taxon>Araneomorphae</taxon>
        <taxon>Entelegynae</taxon>
        <taxon>Araneoidea</taxon>
        <taxon>Araneidae</taxon>
        <taxon>Caerostris</taxon>
    </lineage>
</organism>
<reference evidence="1 2" key="1">
    <citation type="submission" date="2021-06" db="EMBL/GenBank/DDBJ databases">
        <title>Caerostris extrusa draft genome.</title>
        <authorList>
            <person name="Kono N."/>
            <person name="Arakawa K."/>
        </authorList>
    </citation>
    <scope>NUCLEOTIDE SEQUENCE [LARGE SCALE GENOMIC DNA]</scope>
</reference>
<dbReference type="EMBL" id="BPLR01010031">
    <property type="protein sequence ID" value="GIY36327.1"/>
    <property type="molecule type" value="Genomic_DNA"/>
</dbReference>
<proteinExistence type="predicted"/>
<sequence length="121" mass="13543">MVIGNKLSMKTLCLYHTAFFILEILKKDVIGLSTILQTAHQAITWRVQTSNSIHLFHFHFIRFPFFESIEARGKNPSPAVPQLLLNPPTILLGPDIVIFLPRIGTAIASSLVIALPPTFYC</sequence>
<keyword evidence="2" id="KW-1185">Reference proteome</keyword>
<evidence type="ECO:0000313" key="1">
    <source>
        <dbReference type="EMBL" id="GIY36327.1"/>
    </source>
</evidence>
<dbReference type="Proteomes" id="UP001054945">
    <property type="component" value="Unassembled WGS sequence"/>
</dbReference>
<gene>
    <name evidence="1" type="ORF">CEXT_219531</name>
</gene>
<name>A0AAV4SUU7_CAEEX</name>
<comment type="caution">
    <text evidence="1">The sequence shown here is derived from an EMBL/GenBank/DDBJ whole genome shotgun (WGS) entry which is preliminary data.</text>
</comment>
<protein>
    <submittedName>
        <fullName evidence="1">Uncharacterized protein</fullName>
    </submittedName>
</protein>
<dbReference type="AlphaFoldDB" id="A0AAV4SUU7"/>
<accession>A0AAV4SUU7</accession>